<dbReference type="InterPro" id="IPR006694">
    <property type="entry name" value="Fatty_acid_hydroxylase"/>
</dbReference>
<comment type="subcellular location">
    <subcellularLocation>
        <location evidence="1">Membrane</location>
    </subcellularLocation>
</comment>
<organism evidence="7 8">
    <name type="scientific">Massilia horti</name>
    <dbReference type="NCBI Taxonomy" id="2562153"/>
    <lineage>
        <taxon>Bacteria</taxon>
        <taxon>Pseudomonadati</taxon>
        <taxon>Pseudomonadota</taxon>
        <taxon>Betaproteobacteria</taxon>
        <taxon>Burkholderiales</taxon>
        <taxon>Oxalobacteraceae</taxon>
        <taxon>Telluria group</taxon>
        <taxon>Massilia</taxon>
    </lineage>
</organism>
<feature type="domain" description="Fatty acid hydroxylase" evidence="6">
    <location>
        <begin position="62"/>
        <end position="196"/>
    </location>
</feature>
<dbReference type="PANTHER" id="PTHR11863">
    <property type="entry name" value="STEROL DESATURASE"/>
    <property type="match status" value="1"/>
</dbReference>
<evidence type="ECO:0000313" key="7">
    <source>
        <dbReference type="EMBL" id="TFW33158.1"/>
    </source>
</evidence>
<keyword evidence="4 5" id="KW-0472">Membrane</keyword>
<proteinExistence type="predicted"/>
<evidence type="ECO:0000256" key="2">
    <source>
        <dbReference type="ARBA" id="ARBA00022692"/>
    </source>
</evidence>
<sequence length="207" mass="24342">MRLQVRQVPARQFGREILSSIGPVLVFGLVVPILFALGLGKHFRFYWNISDRGWPYFFLSIVLLMLIQDTWFYWTHRLMHHRRLFRWFHRTHHRSTNPNPLTTYSMSVLEAIVLSGSSVISLFIIPTTGAALVIIGWLNLIYGVYGHLGYELYPRAMAGHWLGRWINTSMAHNVHHATGRYNYGYYFLFWDRLMGTLDPDYEAKYSN</sequence>
<dbReference type="Pfam" id="PF04116">
    <property type="entry name" value="FA_hydroxylase"/>
    <property type="match status" value="1"/>
</dbReference>
<protein>
    <submittedName>
        <fullName evidence="7">Sterol desaturase family protein</fullName>
    </submittedName>
</protein>
<keyword evidence="3 5" id="KW-1133">Transmembrane helix</keyword>
<evidence type="ECO:0000256" key="4">
    <source>
        <dbReference type="ARBA" id="ARBA00023136"/>
    </source>
</evidence>
<keyword evidence="2 5" id="KW-0812">Transmembrane</keyword>
<evidence type="ECO:0000256" key="5">
    <source>
        <dbReference type="SAM" id="Phobius"/>
    </source>
</evidence>
<dbReference type="OrthoDB" id="9770329at2"/>
<name>A0A4Y9T6V5_9BURK</name>
<reference evidence="7 8" key="1">
    <citation type="submission" date="2019-03" db="EMBL/GenBank/DDBJ databases">
        <title>Draft genome of Massilia hortus sp. nov., a novel bacterial species of the Oxalobacteraceae family.</title>
        <authorList>
            <person name="Peta V."/>
            <person name="Raths R."/>
            <person name="Bucking H."/>
        </authorList>
    </citation>
    <scope>NUCLEOTIDE SEQUENCE [LARGE SCALE GENOMIC DNA]</scope>
    <source>
        <strain evidence="7 8">ONC3</strain>
    </source>
</reference>
<accession>A0A4Y9T6V5</accession>
<dbReference type="Proteomes" id="UP000297258">
    <property type="component" value="Unassembled WGS sequence"/>
</dbReference>
<evidence type="ECO:0000256" key="1">
    <source>
        <dbReference type="ARBA" id="ARBA00004370"/>
    </source>
</evidence>
<evidence type="ECO:0000256" key="3">
    <source>
        <dbReference type="ARBA" id="ARBA00022989"/>
    </source>
</evidence>
<feature type="transmembrane region" description="Helical" evidence="5">
    <location>
        <begin position="54"/>
        <end position="74"/>
    </location>
</feature>
<evidence type="ECO:0000259" key="6">
    <source>
        <dbReference type="Pfam" id="PF04116"/>
    </source>
</evidence>
<dbReference type="GO" id="GO:0016020">
    <property type="term" value="C:membrane"/>
    <property type="evidence" value="ECO:0007669"/>
    <property type="project" value="UniProtKB-SubCell"/>
</dbReference>
<dbReference type="GO" id="GO:0005506">
    <property type="term" value="F:iron ion binding"/>
    <property type="evidence" value="ECO:0007669"/>
    <property type="project" value="InterPro"/>
</dbReference>
<evidence type="ECO:0000313" key="8">
    <source>
        <dbReference type="Proteomes" id="UP000297258"/>
    </source>
</evidence>
<dbReference type="EMBL" id="SPUM01000045">
    <property type="protein sequence ID" value="TFW33158.1"/>
    <property type="molecule type" value="Genomic_DNA"/>
</dbReference>
<dbReference type="GO" id="GO:0016491">
    <property type="term" value="F:oxidoreductase activity"/>
    <property type="evidence" value="ECO:0007669"/>
    <property type="project" value="InterPro"/>
</dbReference>
<dbReference type="AlphaFoldDB" id="A0A4Y9T6V5"/>
<dbReference type="InterPro" id="IPR050307">
    <property type="entry name" value="Sterol_Desaturase_Related"/>
</dbReference>
<feature type="transmembrane region" description="Helical" evidence="5">
    <location>
        <begin position="21"/>
        <end position="39"/>
    </location>
</feature>
<keyword evidence="8" id="KW-1185">Reference proteome</keyword>
<gene>
    <name evidence="7" type="ORF">E4O92_07575</name>
</gene>
<comment type="caution">
    <text evidence="7">The sequence shown here is derived from an EMBL/GenBank/DDBJ whole genome shotgun (WGS) entry which is preliminary data.</text>
</comment>
<dbReference type="GO" id="GO:0008610">
    <property type="term" value="P:lipid biosynthetic process"/>
    <property type="evidence" value="ECO:0007669"/>
    <property type="project" value="InterPro"/>
</dbReference>